<dbReference type="AlphaFoldDB" id="A0A1W6A565"/>
<dbReference type="Proteomes" id="UP000192932">
    <property type="component" value="Chromosome"/>
</dbReference>
<gene>
    <name evidence="2" type="ORF">B7492_07040</name>
</gene>
<evidence type="ECO:0000313" key="2">
    <source>
        <dbReference type="EMBL" id="ARJ21002.1"/>
    </source>
</evidence>
<feature type="coiled-coil region" evidence="1">
    <location>
        <begin position="42"/>
        <end position="69"/>
    </location>
</feature>
<evidence type="ECO:0000256" key="1">
    <source>
        <dbReference type="SAM" id="Coils"/>
    </source>
</evidence>
<dbReference type="RefSeq" id="WP_085309851.1">
    <property type="nucleotide sequence ID" value="NZ_CP020743.1"/>
</dbReference>
<reference evidence="2 3" key="1">
    <citation type="submission" date="2017-04" db="EMBL/GenBank/DDBJ databases">
        <title>The Characteristic of a Fine Plant Growth-Promoting Rhizobacteria Bacillus mycoides Gnyt1 and its Whole Genome Sequencing Analysis.</title>
        <authorList>
            <person name="Li J.H."/>
            <person name="Yao T."/>
        </authorList>
    </citation>
    <scope>NUCLEOTIDE SEQUENCE [LARGE SCALE GENOMIC DNA]</scope>
    <source>
        <strain evidence="2 3">Gnyt1</strain>
    </source>
</reference>
<sequence>MPKEETKRERFKRIAESRTNKIINMMELLGNCSNTHNYEYTSDDAKKIIKAIENELQLLKNKFDVNNQKNKEFKL</sequence>
<evidence type="ECO:0000313" key="3">
    <source>
        <dbReference type="Proteomes" id="UP000192932"/>
    </source>
</evidence>
<dbReference type="EMBL" id="CP020743">
    <property type="protein sequence ID" value="ARJ21002.1"/>
    <property type="molecule type" value="Genomic_DNA"/>
</dbReference>
<accession>A0A1W6A565</accession>
<protein>
    <submittedName>
        <fullName evidence="2">Uncharacterized protein</fullName>
    </submittedName>
</protein>
<proteinExistence type="predicted"/>
<organism evidence="2 3">
    <name type="scientific">Bacillus mycoides</name>
    <dbReference type="NCBI Taxonomy" id="1405"/>
    <lineage>
        <taxon>Bacteria</taxon>
        <taxon>Bacillati</taxon>
        <taxon>Bacillota</taxon>
        <taxon>Bacilli</taxon>
        <taxon>Bacillales</taxon>
        <taxon>Bacillaceae</taxon>
        <taxon>Bacillus</taxon>
        <taxon>Bacillus cereus group</taxon>
    </lineage>
</organism>
<name>A0A1W6A565_BACMY</name>
<keyword evidence="1" id="KW-0175">Coiled coil</keyword>